<dbReference type="EMBL" id="OUUY01000070">
    <property type="protein sequence ID" value="SPQ00476.1"/>
    <property type="molecule type" value="Genomic_DNA"/>
</dbReference>
<sequence length="58" mass="6159">MTANEVVEIVKGSNRWPLADKEKHEVIIHALKSSQPSTDIAAISAGDRTDQSQASGLG</sequence>
<dbReference type="Proteomes" id="UP000245125">
    <property type="component" value="Unassembled WGS sequence"/>
</dbReference>
<reference evidence="2" key="1">
    <citation type="submission" date="2018-03" db="EMBL/GenBank/DDBJ databases">
        <authorList>
            <person name="Zecchin S."/>
        </authorList>
    </citation>
    <scope>NUCLEOTIDE SEQUENCE [LARGE SCALE GENOMIC DNA]</scope>
</reference>
<keyword evidence="2" id="KW-1185">Reference proteome</keyword>
<gene>
    <name evidence="1" type="ORF">NBG4_250008</name>
</gene>
<organism evidence="1 2">
    <name type="scientific">Candidatus Sulfobium mesophilum</name>
    <dbReference type="NCBI Taxonomy" id="2016548"/>
    <lineage>
        <taxon>Bacteria</taxon>
        <taxon>Pseudomonadati</taxon>
        <taxon>Nitrospirota</taxon>
        <taxon>Nitrospiria</taxon>
        <taxon>Nitrospirales</taxon>
        <taxon>Nitrospiraceae</taxon>
        <taxon>Candidatus Sulfobium</taxon>
    </lineage>
</organism>
<dbReference type="AlphaFoldDB" id="A0A2U3QGE0"/>
<protein>
    <submittedName>
        <fullName evidence="1">Uncharacterized protein</fullName>
    </submittedName>
</protein>
<name>A0A2U3QGE0_9BACT</name>
<proteinExistence type="predicted"/>
<accession>A0A2U3QGE0</accession>
<evidence type="ECO:0000313" key="2">
    <source>
        <dbReference type="Proteomes" id="UP000245125"/>
    </source>
</evidence>
<evidence type="ECO:0000313" key="1">
    <source>
        <dbReference type="EMBL" id="SPQ00476.1"/>
    </source>
</evidence>